<dbReference type="PRINTS" id="PR01173">
    <property type="entry name" value="ODORANTBNDNG"/>
</dbReference>
<dbReference type="InterPro" id="IPR000566">
    <property type="entry name" value="Lipocln_cytosolic_FA-bd_dom"/>
</dbReference>
<accession>A0AAW0I1D0</accession>
<keyword evidence="2" id="KW-0964">Secreted</keyword>
<feature type="domain" description="Lipocalin/cytosolic fatty-acid binding" evidence="3">
    <location>
        <begin position="3"/>
        <end position="67"/>
    </location>
</feature>
<dbReference type="Proteomes" id="UP001488838">
    <property type="component" value="Unassembled WGS sequence"/>
</dbReference>
<comment type="caution">
    <text evidence="4">The sequence shown here is derived from an EMBL/GenBank/DDBJ whole genome shotgun (WGS) entry which is preliminary data.</text>
</comment>
<reference evidence="4 5" key="1">
    <citation type="journal article" date="2023" name="bioRxiv">
        <title>Conserved and derived expression patterns and positive selection on dental genes reveal complex evolutionary context of ever-growing rodent molars.</title>
        <authorList>
            <person name="Calamari Z.T."/>
            <person name="Song A."/>
            <person name="Cohen E."/>
            <person name="Akter M."/>
            <person name="Roy R.D."/>
            <person name="Hallikas O."/>
            <person name="Christensen M.M."/>
            <person name="Li P."/>
            <person name="Marangoni P."/>
            <person name="Jernvall J."/>
            <person name="Klein O.D."/>
        </authorList>
    </citation>
    <scope>NUCLEOTIDE SEQUENCE [LARGE SCALE GENOMIC DNA]</scope>
    <source>
        <strain evidence="4">V071</strain>
    </source>
</reference>
<dbReference type="InterPro" id="IPR002448">
    <property type="entry name" value="OBP-like"/>
</dbReference>
<dbReference type="AlphaFoldDB" id="A0AAW0I1D0"/>
<protein>
    <recommendedName>
        <fullName evidence="3">Lipocalin/cytosolic fatty-acid binding domain-containing protein</fullName>
    </recommendedName>
</protein>
<dbReference type="EMBL" id="JBBHLL010000243">
    <property type="protein sequence ID" value="KAK7808310.1"/>
    <property type="molecule type" value="Genomic_DNA"/>
</dbReference>
<feature type="non-terminal residue" evidence="4">
    <location>
        <position position="70"/>
    </location>
</feature>
<gene>
    <name evidence="4" type="ORF">U0070_013992</name>
</gene>
<evidence type="ECO:0000259" key="3">
    <source>
        <dbReference type="Pfam" id="PF00061"/>
    </source>
</evidence>
<name>A0AAW0I1D0_MYOGA</name>
<proteinExistence type="predicted"/>
<comment type="subcellular location">
    <subcellularLocation>
        <location evidence="1">Secreted</location>
    </subcellularLocation>
</comment>
<evidence type="ECO:0000256" key="1">
    <source>
        <dbReference type="ARBA" id="ARBA00004613"/>
    </source>
</evidence>
<evidence type="ECO:0000313" key="5">
    <source>
        <dbReference type="Proteomes" id="UP001488838"/>
    </source>
</evidence>
<dbReference type="SUPFAM" id="SSF50814">
    <property type="entry name" value="Lipocalins"/>
    <property type="match status" value="1"/>
</dbReference>
<sequence>IDGEWVTTAIAADNVDKIDKGGPLRIYVRKLTCNERCLQMEITFYVDLNGQCSKTKVIGYKQEDGSYRTQ</sequence>
<keyword evidence="5" id="KW-1185">Reference proteome</keyword>
<evidence type="ECO:0000256" key="2">
    <source>
        <dbReference type="ARBA" id="ARBA00022525"/>
    </source>
</evidence>
<dbReference type="Gene3D" id="2.40.128.20">
    <property type="match status" value="1"/>
</dbReference>
<dbReference type="InterPro" id="IPR012674">
    <property type="entry name" value="Calycin"/>
</dbReference>
<feature type="non-terminal residue" evidence="4">
    <location>
        <position position="1"/>
    </location>
</feature>
<dbReference type="Pfam" id="PF00061">
    <property type="entry name" value="Lipocalin"/>
    <property type="match status" value="1"/>
</dbReference>
<dbReference type="GO" id="GO:0005576">
    <property type="term" value="C:extracellular region"/>
    <property type="evidence" value="ECO:0007669"/>
    <property type="project" value="UniProtKB-SubCell"/>
</dbReference>
<organism evidence="4 5">
    <name type="scientific">Myodes glareolus</name>
    <name type="common">Bank vole</name>
    <name type="synonym">Clethrionomys glareolus</name>
    <dbReference type="NCBI Taxonomy" id="447135"/>
    <lineage>
        <taxon>Eukaryota</taxon>
        <taxon>Metazoa</taxon>
        <taxon>Chordata</taxon>
        <taxon>Craniata</taxon>
        <taxon>Vertebrata</taxon>
        <taxon>Euteleostomi</taxon>
        <taxon>Mammalia</taxon>
        <taxon>Eutheria</taxon>
        <taxon>Euarchontoglires</taxon>
        <taxon>Glires</taxon>
        <taxon>Rodentia</taxon>
        <taxon>Myomorpha</taxon>
        <taxon>Muroidea</taxon>
        <taxon>Cricetidae</taxon>
        <taxon>Arvicolinae</taxon>
        <taxon>Myodes</taxon>
    </lineage>
</organism>
<evidence type="ECO:0000313" key="4">
    <source>
        <dbReference type="EMBL" id="KAK7808310.1"/>
    </source>
</evidence>